<accession>A0A6J0U1C0</accession>
<dbReference type="SMART" id="SM00409">
    <property type="entry name" value="IG"/>
    <property type="match status" value="1"/>
</dbReference>
<keyword evidence="2" id="KW-0472">Membrane</keyword>
<dbReference type="GO" id="GO:0009897">
    <property type="term" value="C:external side of plasma membrane"/>
    <property type="evidence" value="ECO:0007669"/>
    <property type="project" value="TreeGrafter"/>
</dbReference>
<dbReference type="InterPro" id="IPR003599">
    <property type="entry name" value="Ig_sub"/>
</dbReference>
<protein>
    <submittedName>
        <fullName evidence="5">B-cell antigen receptor complex-associated protein beta chain</fullName>
    </submittedName>
</protein>
<dbReference type="OrthoDB" id="9894386at2759"/>
<organism evidence="4 5">
    <name type="scientific">Pogona vitticeps</name>
    <name type="common">central bearded dragon</name>
    <dbReference type="NCBI Taxonomy" id="103695"/>
    <lineage>
        <taxon>Eukaryota</taxon>
        <taxon>Metazoa</taxon>
        <taxon>Chordata</taxon>
        <taxon>Craniata</taxon>
        <taxon>Vertebrata</taxon>
        <taxon>Euteleostomi</taxon>
        <taxon>Lepidosauria</taxon>
        <taxon>Squamata</taxon>
        <taxon>Bifurcata</taxon>
        <taxon>Unidentata</taxon>
        <taxon>Episquamata</taxon>
        <taxon>Toxicofera</taxon>
        <taxon>Iguania</taxon>
        <taxon>Acrodonta</taxon>
        <taxon>Agamidae</taxon>
        <taxon>Amphibolurinae</taxon>
        <taxon>Pogona</taxon>
    </lineage>
</organism>
<evidence type="ECO:0000313" key="5">
    <source>
        <dbReference type="RefSeq" id="XP_020653673.2"/>
    </source>
</evidence>
<dbReference type="PANTHER" id="PTHR14334">
    <property type="entry name" value="B-CELL ANTIGEN RECEPTOR COMPLEX-ASSOCIATED PROTEIN"/>
    <property type="match status" value="1"/>
</dbReference>
<dbReference type="PROSITE" id="PS50835">
    <property type="entry name" value="IG_LIKE"/>
    <property type="match status" value="1"/>
</dbReference>
<keyword evidence="1" id="KW-0393">Immunoglobulin domain</keyword>
<dbReference type="CTD" id="974"/>
<evidence type="ECO:0000256" key="2">
    <source>
        <dbReference type="SAM" id="Phobius"/>
    </source>
</evidence>
<dbReference type="Gene3D" id="2.60.40.10">
    <property type="entry name" value="Immunoglobulins"/>
    <property type="match status" value="1"/>
</dbReference>
<keyword evidence="4" id="KW-1185">Reference proteome</keyword>
<gene>
    <name evidence="5" type="primary">CD79B</name>
</gene>
<dbReference type="InterPro" id="IPR007110">
    <property type="entry name" value="Ig-like_dom"/>
</dbReference>
<dbReference type="GO" id="GO:0050853">
    <property type="term" value="P:B cell receptor signaling pathway"/>
    <property type="evidence" value="ECO:0007669"/>
    <property type="project" value="TreeGrafter"/>
</dbReference>
<keyword evidence="2" id="KW-1133">Transmembrane helix</keyword>
<dbReference type="InterPro" id="IPR036179">
    <property type="entry name" value="Ig-like_dom_sf"/>
</dbReference>
<dbReference type="AlphaFoldDB" id="A0A6J0U1C0"/>
<dbReference type="RefSeq" id="XP_020653673.2">
    <property type="nucleotide sequence ID" value="XM_020798014.2"/>
</dbReference>
<feature type="transmembrane region" description="Helical" evidence="2">
    <location>
        <begin position="148"/>
        <end position="167"/>
    </location>
</feature>
<keyword evidence="5" id="KW-0675">Receptor</keyword>
<dbReference type="Pfam" id="PF07679">
    <property type="entry name" value="I-set"/>
    <property type="match status" value="1"/>
</dbReference>
<evidence type="ECO:0000256" key="1">
    <source>
        <dbReference type="ARBA" id="ARBA00023319"/>
    </source>
</evidence>
<dbReference type="InterPro" id="IPR013783">
    <property type="entry name" value="Ig-like_fold"/>
</dbReference>
<dbReference type="GO" id="GO:0019815">
    <property type="term" value="C:B cell receptor complex"/>
    <property type="evidence" value="ECO:0007669"/>
    <property type="project" value="TreeGrafter"/>
</dbReference>
<sequence length="217" mass="24404">MAASLFHPCGVFRVTLGLVLAVTGMNTTEINRTYQKSGPATSLELTHVRFIAAKRGSTIYFHCIPDAKAKWYKTSENGKEQELTNNSRIHLAVNDSRMTMRIKKIEGTDSGIYFCARNISYGCCGTELKVMGASTFEQVRDRHMLKDTIILIQSILLVLFVSMPLLLTRGKGGSKDTSHEDHTYEGLMVEMADTYEDIGNYQEKLEKWNLGEHPSEE</sequence>
<dbReference type="PANTHER" id="PTHR14334:SF2">
    <property type="entry name" value="B-CELL ANTIGEN RECEPTOR COMPLEX-ASSOCIATED PROTEIN BETA CHAIN"/>
    <property type="match status" value="1"/>
</dbReference>
<dbReference type="GO" id="GO:0030183">
    <property type="term" value="P:B cell differentiation"/>
    <property type="evidence" value="ECO:0007669"/>
    <property type="project" value="TreeGrafter"/>
</dbReference>
<dbReference type="InParanoid" id="A0A6J0U1C0"/>
<dbReference type="KEGG" id="pvt:110081377"/>
<reference evidence="5" key="1">
    <citation type="submission" date="2025-08" db="UniProtKB">
        <authorList>
            <consortium name="RefSeq"/>
        </authorList>
    </citation>
    <scope>IDENTIFICATION</scope>
</reference>
<dbReference type="GeneID" id="110081377"/>
<proteinExistence type="predicted"/>
<name>A0A6J0U1C0_9SAUR</name>
<keyword evidence="2" id="KW-0812">Transmembrane</keyword>
<evidence type="ECO:0000313" key="4">
    <source>
        <dbReference type="Proteomes" id="UP001652642"/>
    </source>
</evidence>
<dbReference type="SUPFAM" id="SSF48726">
    <property type="entry name" value="Immunoglobulin"/>
    <property type="match status" value="1"/>
</dbReference>
<dbReference type="InterPro" id="IPR013098">
    <property type="entry name" value="Ig_I-set"/>
</dbReference>
<dbReference type="FunCoup" id="A0A6J0U1C0">
    <property type="interactions" value="10"/>
</dbReference>
<feature type="domain" description="Ig-like" evidence="3">
    <location>
        <begin position="39"/>
        <end position="115"/>
    </location>
</feature>
<evidence type="ECO:0000259" key="3">
    <source>
        <dbReference type="PROSITE" id="PS50835"/>
    </source>
</evidence>
<dbReference type="Proteomes" id="UP001652642">
    <property type="component" value="Chromosome 6"/>
</dbReference>